<feature type="compositionally biased region" description="Pro residues" evidence="1">
    <location>
        <begin position="209"/>
        <end position="220"/>
    </location>
</feature>
<keyword evidence="2" id="KW-0732">Signal</keyword>
<evidence type="ECO:0000256" key="1">
    <source>
        <dbReference type="SAM" id="MobiDB-lite"/>
    </source>
</evidence>
<feature type="signal peptide" evidence="2">
    <location>
        <begin position="1"/>
        <end position="33"/>
    </location>
</feature>
<organism evidence="3 4">
    <name type="scientific">Danaus plexippus plexippus</name>
    <dbReference type="NCBI Taxonomy" id="278856"/>
    <lineage>
        <taxon>Eukaryota</taxon>
        <taxon>Metazoa</taxon>
        <taxon>Ecdysozoa</taxon>
        <taxon>Arthropoda</taxon>
        <taxon>Hexapoda</taxon>
        <taxon>Insecta</taxon>
        <taxon>Pterygota</taxon>
        <taxon>Neoptera</taxon>
        <taxon>Endopterygota</taxon>
        <taxon>Lepidoptera</taxon>
        <taxon>Glossata</taxon>
        <taxon>Ditrysia</taxon>
        <taxon>Papilionoidea</taxon>
        <taxon>Nymphalidae</taxon>
        <taxon>Danainae</taxon>
        <taxon>Danaini</taxon>
        <taxon>Danaina</taxon>
        <taxon>Danaus</taxon>
        <taxon>Danaus</taxon>
    </lineage>
</organism>
<evidence type="ECO:0000313" key="3">
    <source>
        <dbReference type="EMBL" id="OWR52000.1"/>
    </source>
</evidence>
<protein>
    <submittedName>
        <fullName evidence="3">Uncharacterized protein</fullName>
    </submittedName>
</protein>
<dbReference type="AlphaFoldDB" id="A0A212FE50"/>
<evidence type="ECO:0000256" key="2">
    <source>
        <dbReference type="SAM" id="SignalP"/>
    </source>
</evidence>
<feature type="region of interest" description="Disordered" evidence="1">
    <location>
        <begin position="160"/>
        <end position="245"/>
    </location>
</feature>
<proteinExistence type="predicted"/>
<comment type="caution">
    <text evidence="3">The sequence shown here is derived from an EMBL/GenBank/DDBJ whole genome shotgun (WGS) entry which is preliminary data.</text>
</comment>
<accession>A0A212FE50</accession>
<dbReference type="Proteomes" id="UP000007151">
    <property type="component" value="Unassembled WGS sequence"/>
</dbReference>
<keyword evidence="4" id="KW-1185">Reference proteome</keyword>
<dbReference type="eggNOG" id="ENOG502T7FH">
    <property type="taxonomic scope" value="Eukaryota"/>
</dbReference>
<reference evidence="3 4" key="1">
    <citation type="journal article" date="2011" name="Cell">
        <title>The monarch butterfly genome yields insights into long-distance migration.</title>
        <authorList>
            <person name="Zhan S."/>
            <person name="Merlin C."/>
            <person name="Boore J.L."/>
            <person name="Reppert S.M."/>
        </authorList>
    </citation>
    <scope>NUCLEOTIDE SEQUENCE [LARGE SCALE GENOMIC DNA]</scope>
    <source>
        <strain evidence="3">F-2</strain>
    </source>
</reference>
<dbReference type="InParanoid" id="A0A212FE50"/>
<evidence type="ECO:0000313" key="4">
    <source>
        <dbReference type="Proteomes" id="UP000007151"/>
    </source>
</evidence>
<dbReference type="EMBL" id="AGBW02008979">
    <property type="protein sequence ID" value="OWR52000.1"/>
    <property type="molecule type" value="Genomic_DNA"/>
</dbReference>
<name>A0A212FE50_DANPL</name>
<sequence length="323" mass="35920">MDRILNTGTTKFMMPNLLSILISLVAFHTSTIAAPNQNKHSVINENLEDVSAFDNPFELSDSSNNDPSSIIEREKRFFDNIFPTIDLVNRRQHQYQNYDGYTNSEYNRNTGGSGGGLDSFFRNPYDLWLDLLSNRRSPPIVLPIFVQPITCVCPAVNTNSPPTKEKEPIPPSTNGPPIVNQPDLTNRFNPVSDEDDDGRRPLSFKPVAPKLPPSQTPPPFEHGSVQEGIEPPSANSPFQESEQSKPLPDIVASSQPEAPAVMPSICDGAIIACCFQTNIGNCFERQGCSEPAYSDPCDPPVVLKVIENFQRYYKQRGIVKTFY</sequence>
<dbReference type="KEGG" id="dpl:KGM_208860"/>
<gene>
    <name evidence="3" type="ORF">KGM_208860</name>
</gene>
<feature type="chain" id="PRO_5012442670" evidence="2">
    <location>
        <begin position="34"/>
        <end position="323"/>
    </location>
</feature>